<feature type="compositionally biased region" description="Polar residues" evidence="1">
    <location>
        <begin position="160"/>
        <end position="175"/>
    </location>
</feature>
<dbReference type="PANTHER" id="PTHR36182">
    <property type="entry name" value="PROTEIN, PUTATIVE (AFU_ORTHOLOGUE AFUA_6G10930)-RELATED"/>
    <property type="match status" value="1"/>
</dbReference>
<evidence type="ECO:0000313" key="3">
    <source>
        <dbReference type="EMBL" id="OOQ88580.1"/>
    </source>
</evidence>
<evidence type="ECO:0000313" key="4">
    <source>
        <dbReference type="Proteomes" id="UP000190744"/>
    </source>
</evidence>
<feature type="region of interest" description="Disordered" evidence="1">
    <location>
        <begin position="296"/>
        <end position="358"/>
    </location>
</feature>
<dbReference type="AlphaFoldDB" id="A0A1S9RTF8"/>
<feature type="chain" id="PRO_5012188011" description="Extracellular protein" evidence="2">
    <location>
        <begin position="18"/>
        <end position="452"/>
    </location>
</feature>
<feature type="compositionally biased region" description="Low complexity" evidence="1">
    <location>
        <begin position="348"/>
        <end position="358"/>
    </location>
</feature>
<gene>
    <name evidence="3" type="ORF">PEBR_12744</name>
</gene>
<reference evidence="4" key="1">
    <citation type="submission" date="2015-09" db="EMBL/GenBank/DDBJ databases">
        <authorList>
            <person name="Fill T.P."/>
            <person name="Baretta J.F."/>
            <person name="de Almeida L.G."/>
            <person name="Rocha M."/>
            <person name="de Souza D.H."/>
            <person name="Malavazi I."/>
            <person name="Cerdeira L.T."/>
            <person name="Hong H."/>
            <person name="Samborskyy M."/>
            <person name="de Vasconcelos A.T."/>
            <person name="Leadlay P."/>
            <person name="Rodrigues-Filho E."/>
        </authorList>
    </citation>
    <scope>NUCLEOTIDE SEQUENCE [LARGE SCALE GENOMIC DNA]</scope>
    <source>
        <strain evidence="4">LaBioMMi 136</strain>
    </source>
</reference>
<evidence type="ECO:0000256" key="1">
    <source>
        <dbReference type="SAM" id="MobiDB-lite"/>
    </source>
</evidence>
<feature type="region of interest" description="Disordered" evidence="1">
    <location>
        <begin position="23"/>
        <end position="44"/>
    </location>
</feature>
<evidence type="ECO:0000256" key="2">
    <source>
        <dbReference type="SAM" id="SignalP"/>
    </source>
</evidence>
<proteinExistence type="predicted"/>
<dbReference type="EMBL" id="LJBN01000118">
    <property type="protein sequence ID" value="OOQ88580.1"/>
    <property type="molecule type" value="Genomic_DNA"/>
</dbReference>
<evidence type="ECO:0008006" key="5">
    <source>
        <dbReference type="Google" id="ProtNLM"/>
    </source>
</evidence>
<keyword evidence="2" id="KW-0732">Signal</keyword>
<feature type="region of interest" description="Disordered" evidence="1">
    <location>
        <begin position="160"/>
        <end position="181"/>
    </location>
</feature>
<dbReference type="PANTHER" id="PTHR36182:SF1">
    <property type="entry name" value="PROTEIN, PUTATIVE (AFU_ORTHOLOGUE AFUA_6G10930)-RELATED"/>
    <property type="match status" value="1"/>
</dbReference>
<comment type="caution">
    <text evidence="3">The sequence shown here is derived from an EMBL/GenBank/DDBJ whole genome shotgun (WGS) entry which is preliminary data.</text>
</comment>
<name>A0A1S9RTF8_PENBI</name>
<protein>
    <recommendedName>
        <fullName evidence="5">Extracellular protein</fullName>
    </recommendedName>
</protein>
<feature type="signal peptide" evidence="2">
    <location>
        <begin position="1"/>
        <end position="17"/>
    </location>
</feature>
<dbReference type="Proteomes" id="UP000190744">
    <property type="component" value="Unassembled WGS sequence"/>
</dbReference>
<sequence>MKGFAILTGLLATGASAHMQMSKPYPIRSPLNKDSNEQKDYSYNNPLNPSGADYPCKGYANDAFQSQASYSPGQTYELELDGSATHSGGSCQLALTYDRGKTFKVIESMLGECPISQKYEFAIPSDAPAGEALLAWTWFNKVGNREMYMNCAMVTIGGSASSGNKTQSTTTNGKNSHGKNFHGAKMMGKHMASEEMKHLNHPPMEHTMERRDTADTTVMTDKSKTAAFDSLPELFVANVAQTGGCVTIEGEEVDFPLPGPNVVGKIDSSGKGYKCTGTAPFLASDSTASTATTAGTSAASSASSSSTSSTSTASSNSTTASNATKSDSTKNNNSSSSSSSKKADAKKTTSTASSSTTTAATTLAQAMSQIASAFGSPSADPRVLGSQSNNQVASTSNSFANYVTKWTCTSGEILCSPDGYSWAMCSNSRPIFMGNVAPGMICQLGQMVRSSW</sequence>
<accession>A0A1S9RTF8</accession>
<organism evidence="3 4">
    <name type="scientific">Penicillium brasilianum</name>
    <dbReference type="NCBI Taxonomy" id="104259"/>
    <lineage>
        <taxon>Eukaryota</taxon>
        <taxon>Fungi</taxon>
        <taxon>Dikarya</taxon>
        <taxon>Ascomycota</taxon>
        <taxon>Pezizomycotina</taxon>
        <taxon>Eurotiomycetes</taxon>
        <taxon>Eurotiomycetidae</taxon>
        <taxon>Eurotiales</taxon>
        <taxon>Aspergillaceae</taxon>
        <taxon>Penicillium</taxon>
    </lineage>
</organism>
<feature type="compositionally biased region" description="Low complexity" evidence="1">
    <location>
        <begin position="296"/>
        <end position="340"/>
    </location>
</feature>
<dbReference type="Gene3D" id="2.70.50.70">
    <property type="match status" value="1"/>
</dbReference>